<feature type="domain" description="Transglycosylase SLT" evidence="2">
    <location>
        <begin position="180"/>
        <end position="224"/>
    </location>
</feature>
<dbReference type="AlphaFoldDB" id="D4YN28"/>
<feature type="region of interest" description="Disordered" evidence="1">
    <location>
        <begin position="261"/>
        <end position="284"/>
    </location>
</feature>
<evidence type="ECO:0000313" key="3">
    <source>
        <dbReference type="EMBL" id="EFG47346.1"/>
    </source>
</evidence>
<gene>
    <name evidence="3" type="ORF">HMPREF0183_1337</name>
</gene>
<feature type="compositionally biased region" description="Polar residues" evidence="1">
    <location>
        <begin position="36"/>
        <end position="45"/>
    </location>
</feature>
<dbReference type="InterPro" id="IPR031304">
    <property type="entry name" value="SLT_2"/>
</dbReference>
<dbReference type="PANTHER" id="PTHR30163">
    <property type="entry name" value="MEMBRANE-BOUND LYTIC MUREIN TRANSGLYCOSYLASE B"/>
    <property type="match status" value="1"/>
</dbReference>
<accession>D4YN28</accession>
<dbReference type="InterPro" id="IPR023346">
    <property type="entry name" value="Lysozyme-like_dom_sf"/>
</dbReference>
<dbReference type="Pfam" id="PF13406">
    <property type="entry name" value="SLT_2"/>
    <property type="match status" value="1"/>
</dbReference>
<dbReference type="GO" id="GO:0009253">
    <property type="term" value="P:peptidoglycan catabolic process"/>
    <property type="evidence" value="ECO:0007669"/>
    <property type="project" value="TreeGrafter"/>
</dbReference>
<dbReference type="Proteomes" id="UP000005714">
    <property type="component" value="Unassembled WGS sequence"/>
</dbReference>
<feature type="region of interest" description="Disordered" evidence="1">
    <location>
        <begin position="36"/>
        <end position="71"/>
    </location>
</feature>
<reference evidence="3 4" key="1">
    <citation type="submission" date="2010-04" db="EMBL/GenBank/DDBJ databases">
        <authorList>
            <person name="Qin X."/>
            <person name="Bachman B."/>
            <person name="Battles P."/>
            <person name="Bell A."/>
            <person name="Bess C."/>
            <person name="Bickham C."/>
            <person name="Chaboub L."/>
            <person name="Chen D."/>
            <person name="Coyle M."/>
            <person name="Deiros D.R."/>
            <person name="Dinh H."/>
            <person name="Forbes L."/>
            <person name="Fowler G."/>
            <person name="Francisco L."/>
            <person name="Fu Q."/>
            <person name="Gubbala S."/>
            <person name="Hale W."/>
            <person name="Han Y."/>
            <person name="Hemphill L."/>
            <person name="Highlander S.K."/>
            <person name="Hirani K."/>
            <person name="Hogues M."/>
            <person name="Jackson L."/>
            <person name="Jakkamsetti A."/>
            <person name="Javaid M."/>
            <person name="Jiang H."/>
            <person name="Korchina V."/>
            <person name="Kovar C."/>
            <person name="Lara F."/>
            <person name="Lee S."/>
            <person name="Mata R."/>
            <person name="Mathew T."/>
            <person name="Moen C."/>
            <person name="Morales K."/>
            <person name="Munidasa M."/>
            <person name="Nazareth L."/>
            <person name="Ngo R."/>
            <person name="Nguyen L."/>
            <person name="Okwuonu G."/>
            <person name="Ongeri F."/>
            <person name="Patil S."/>
            <person name="Petrosino J."/>
            <person name="Pham C."/>
            <person name="Pham P."/>
            <person name="Pu L.-L."/>
            <person name="Puazo M."/>
            <person name="Raj R."/>
            <person name="Reid J."/>
            <person name="Rouhana J."/>
            <person name="Saada N."/>
            <person name="Shang Y."/>
            <person name="Simmons D."/>
            <person name="Thornton R."/>
            <person name="Warren J."/>
            <person name="Weissenberger G."/>
            <person name="Zhang J."/>
            <person name="Zhang L."/>
            <person name="Zhou C."/>
            <person name="Zhu D."/>
            <person name="Muzny D."/>
            <person name="Worley K."/>
            <person name="Gibbs R."/>
        </authorList>
    </citation>
    <scope>NUCLEOTIDE SEQUENCE [LARGE SCALE GENOMIC DNA]</scope>
    <source>
        <strain evidence="3 4">ATCC 49030</strain>
    </source>
</reference>
<sequence length="284" mass="29589">MGTGSKVFVAIAGLLALGLLVGSGVVITKLSLQPDSSQAAGSQTPDPAPLPTPDSLDGAGDDPTATPTADPAAVAKADLSLDWLDDTSEKTNIPRRVLQAYVGATLWGAREYPSCNLNWNTLAAIGAIESNHGRLGGASIKDDGNADKDILGPQLNGQGFKRINDTDKGRLDGDTEFDRAVGPMQFLPQTWQSMAKDGNGDGRTNPNNIDDATVTAVAYLCQSGNIGTSVGWDKAIRAYNDSDDYVQKVFATANNIARVTSPAPAPAPATVPANNNSNNNGQRR</sequence>
<dbReference type="PANTHER" id="PTHR30163:SF8">
    <property type="entry name" value="LYTIC MUREIN TRANSGLYCOSYLASE"/>
    <property type="match status" value="1"/>
</dbReference>
<evidence type="ECO:0000313" key="4">
    <source>
        <dbReference type="Proteomes" id="UP000005714"/>
    </source>
</evidence>
<dbReference type="InterPro" id="IPR043426">
    <property type="entry name" value="MltB-like"/>
</dbReference>
<feature type="compositionally biased region" description="Basic and acidic residues" evidence="1">
    <location>
        <begin position="162"/>
        <end position="175"/>
    </location>
</feature>
<dbReference type="RefSeq" id="WP_005884168.1">
    <property type="nucleotide sequence ID" value="NZ_ADNU01000039.1"/>
</dbReference>
<dbReference type="STRING" id="585530.HMPREF0183_1337"/>
<evidence type="ECO:0000256" key="1">
    <source>
        <dbReference type="SAM" id="MobiDB-lite"/>
    </source>
</evidence>
<dbReference type="eggNOG" id="COG2951">
    <property type="taxonomic scope" value="Bacteria"/>
</dbReference>
<comment type="caution">
    <text evidence="3">The sequence shown here is derived from an EMBL/GenBank/DDBJ whole genome shotgun (WGS) entry which is preliminary data.</text>
</comment>
<keyword evidence="4" id="KW-1185">Reference proteome</keyword>
<feature type="compositionally biased region" description="Low complexity" evidence="1">
    <location>
        <begin position="270"/>
        <end position="284"/>
    </location>
</feature>
<dbReference type="GO" id="GO:0008933">
    <property type="term" value="F:peptidoglycan lytic transglycosylase activity"/>
    <property type="evidence" value="ECO:0007669"/>
    <property type="project" value="TreeGrafter"/>
</dbReference>
<feature type="region of interest" description="Disordered" evidence="1">
    <location>
        <begin position="147"/>
        <end position="175"/>
    </location>
</feature>
<dbReference type="EMBL" id="ADNU01000039">
    <property type="protein sequence ID" value="EFG47346.1"/>
    <property type="molecule type" value="Genomic_DNA"/>
</dbReference>
<dbReference type="SUPFAM" id="SSF53955">
    <property type="entry name" value="Lysozyme-like"/>
    <property type="match status" value="1"/>
</dbReference>
<name>D4YN28_9MICO</name>
<dbReference type="Gene3D" id="1.10.530.10">
    <property type="match status" value="1"/>
</dbReference>
<proteinExistence type="predicted"/>
<feature type="compositionally biased region" description="Low complexity" evidence="1">
    <location>
        <begin position="57"/>
        <end position="71"/>
    </location>
</feature>
<dbReference type="CDD" id="cd13399">
    <property type="entry name" value="Slt35-like"/>
    <property type="match status" value="1"/>
</dbReference>
<evidence type="ECO:0000259" key="2">
    <source>
        <dbReference type="Pfam" id="PF13406"/>
    </source>
</evidence>
<protein>
    <recommendedName>
        <fullName evidence="2">Transglycosylase SLT domain-containing protein</fullName>
    </recommendedName>
</protein>
<organism evidence="3 4">
    <name type="scientific">Brevibacterium mcbrellneri ATCC 49030</name>
    <dbReference type="NCBI Taxonomy" id="585530"/>
    <lineage>
        <taxon>Bacteria</taxon>
        <taxon>Bacillati</taxon>
        <taxon>Actinomycetota</taxon>
        <taxon>Actinomycetes</taxon>
        <taxon>Micrococcales</taxon>
        <taxon>Brevibacteriaceae</taxon>
        <taxon>Brevibacterium</taxon>
    </lineage>
</organism>